<comment type="caution">
    <text evidence="4">The sequence shown here is derived from an EMBL/GenBank/DDBJ whole genome shotgun (WGS) entry which is preliminary data.</text>
</comment>
<dbReference type="PANTHER" id="PTHR47447:SF17">
    <property type="entry name" value="OS12G0638900 PROTEIN"/>
    <property type="match status" value="1"/>
</dbReference>
<evidence type="ECO:0000256" key="1">
    <source>
        <dbReference type="ARBA" id="ARBA00022737"/>
    </source>
</evidence>
<dbReference type="OrthoDB" id="185373at2759"/>
<keyword evidence="1" id="KW-0677">Repeat</keyword>
<keyword evidence="5" id="KW-1185">Reference proteome</keyword>
<dbReference type="EMBL" id="LSRX01000088">
    <property type="protein sequence ID" value="OLQ09880.1"/>
    <property type="molecule type" value="Genomic_DNA"/>
</dbReference>
<organism evidence="4 5">
    <name type="scientific">Symbiodinium microadriaticum</name>
    <name type="common">Dinoflagellate</name>
    <name type="synonym">Zooxanthella microadriatica</name>
    <dbReference type="NCBI Taxonomy" id="2951"/>
    <lineage>
        <taxon>Eukaryota</taxon>
        <taxon>Sar</taxon>
        <taxon>Alveolata</taxon>
        <taxon>Dinophyceae</taxon>
        <taxon>Suessiales</taxon>
        <taxon>Symbiodiniaceae</taxon>
        <taxon>Symbiodinium</taxon>
    </lineage>
</organism>
<evidence type="ECO:0000313" key="4">
    <source>
        <dbReference type="EMBL" id="OLQ09880.1"/>
    </source>
</evidence>
<dbReference type="Pfam" id="PF01535">
    <property type="entry name" value="PPR"/>
    <property type="match status" value="2"/>
</dbReference>
<dbReference type="Proteomes" id="UP000186817">
    <property type="component" value="Unassembled WGS sequence"/>
</dbReference>
<dbReference type="InterPro" id="IPR029044">
    <property type="entry name" value="Nucleotide-diphossugar_trans"/>
</dbReference>
<sequence>MEDGSLVTGKNTGHPTPWCYGCALWTQKGVSGYDAGGSKRFSPRKDTCANVLLWILVFKDVFTKLQALSCTDFDKVLMMDLDMLVRGNLDELFYLRAPAALKRCSGGEQPEHGGDFNAEDLWSKQGDSMCSGINAGVMLLEPDQDVYDRMVKEIQDPSNPEHLGTLGPEQDYLARFYSTFGCGSWTHLHAKFNYQPNLPNDYIGSAHRALDVVEDVVVAHFSGGRVKPWKVPGLRLDASGVRRLVEDDALEEQMGAQGTTANTPYKFNSATTPIIIIIIIIIVLLLRLRLLISVVLIMILLIILLIIITFIIIIIIITITIFIIIIIIIIIIIFIFIIIIIIIIIITIILISIIITITAAITNTISISIVSIEWIVALRQCNADMLEEGIDILFLIEQCESVSATRGLTVPMSGYSTMGDARRLTNYDPCHIKGPCYKGVVWFPGAEFMGPGWYCSNALDVRKDAYFDKCHIVSPCYFGAVWTGKRWECGVEDQRNVTKKYKDLMHILIHGPQRGDKIWAIKELDQELPLMPTSCPHRGWQAPKKCRMIGMDHGRLIMSVPQSTVLFDLLVCEDPEMRGRASKVLYNIVTDDKANLNRIIDKMGGLGVLLSHFDPETNTTSKSRSKALFGLNMLASECKVTSACQKGRRWDTALHLFTELPAASVVADVVSFNTTISAYEKGSLWEAALQVLSSMRSAEALPDVISFCSTVSACEKASEWEAAVHLFSQMSKDMIATDVVAFNATMSACEKASRWQKASHLFAAGPDIRIEPNSISVGALLCALGKAMQWPTALSLLSAVPADQGLSHLICRTATMVACEKGSQWAAALALFAGMPEVRLVCDTVSVNAAISACEAGSQWQSALRLLGDWSSPNVISFSAALSACEKGSEWERALELFTDIRRARLTPTVISFNACISACEKASDWHRALHLVSEMARVEVLADVTTLNSAISTCEKASQWEAALRLFSGMQEPIKPDVVSFNSVISASEKSCRWEAALNFLSEMPSWRISCDVITISAALSACERGSEWERALDLLAGMPKIRVSPNIITYNTAISACETGMLWEAALLFLPHMSSILIAATSVSFGALISACEKGSRWEHALQVFLDMPAASILPGLINFNAALSACEKGAKWQTVVDVLSEMPSAAVRPDVISFNVAVTTCANSTAWQAACLVLASAIAAMVVPNAITLDAATASCHRAGAWHCMPDLLAQSPDMCNFFSQMTQMNSSGLAKLVWHKPEGCGWELQVALQEAWVSSCTTKPGVPSKKDFEACGGAYLKNIHHGNTDQAYATLESLRSLFKQVAWKQQFHAELHGGVKPLLDIKEFRIKGTFHARAAVKGFLPK</sequence>
<dbReference type="Pfam" id="PF13041">
    <property type="entry name" value="PPR_2"/>
    <property type="match status" value="1"/>
</dbReference>
<keyword evidence="3" id="KW-1133">Transmembrane helix</keyword>
<dbReference type="InterPro" id="IPR011990">
    <property type="entry name" value="TPR-like_helical_dom_sf"/>
</dbReference>
<keyword evidence="3" id="KW-0472">Membrane</keyword>
<accession>A0A1Q9ER32</accession>
<feature type="repeat" description="PPR" evidence="2">
    <location>
        <begin position="668"/>
        <end position="702"/>
    </location>
</feature>
<reference evidence="4 5" key="1">
    <citation type="submission" date="2016-02" db="EMBL/GenBank/DDBJ databases">
        <title>Genome analysis of coral dinoflagellate symbionts highlights evolutionary adaptations to a symbiotic lifestyle.</title>
        <authorList>
            <person name="Aranda M."/>
            <person name="Li Y."/>
            <person name="Liew Y.J."/>
            <person name="Baumgarten S."/>
            <person name="Simakov O."/>
            <person name="Wilson M."/>
            <person name="Piel J."/>
            <person name="Ashoor H."/>
            <person name="Bougouffa S."/>
            <person name="Bajic V.B."/>
            <person name="Ryu T."/>
            <person name="Ravasi T."/>
            <person name="Bayer T."/>
            <person name="Micklem G."/>
            <person name="Kim H."/>
            <person name="Bhak J."/>
            <person name="Lajeunesse T.C."/>
            <person name="Voolstra C.R."/>
        </authorList>
    </citation>
    <scope>NUCLEOTIDE SEQUENCE [LARGE SCALE GENOMIC DNA]</scope>
    <source>
        <strain evidence="4 5">CCMP2467</strain>
    </source>
</reference>
<keyword evidence="3" id="KW-0812">Transmembrane</keyword>
<dbReference type="Pfam" id="PF01501">
    <property type="entry name" value="Glyco_transf_8"/>
    <property type="match status" value="1"/>
</dbReference>
<gene>
    <name evidence="4" type="ORF">AK812_SmicGene6448</name>
</gene>
<protein>
    <submittedName>
        <fullName evidence="4">Pentatricopeptide repeat-containing protein, chloroplastic</fullName>
    </submittedName>
</protein>
<feature type="repeat" description="PPR" evidence="2">
    <location>
        <begin position="1083"/>
        <end position="1117"/>
    </location>
</feature>
<dbReference type="InterPro" id="IPR002885">
    <property type="entry name" value="PPR_rpt"/>
</dbReference>
<feature type="transmembrane region" description="Helical" evidence="3">
    <location>
        <begin position="295"/>
        <end position="317"/>
    </location>
</feature>
<name>A0A1Q9ER32_SYMMI</name>
<feature type="repeat" description="PPR" evidence="2">
    <location>
        <begin position="978"/>
        <end position="1012"/>
    </location>
</feature>
<dbReference type="PROSITE" id="PS51375">
    <property type="entry name" value="PPR"/>
    <property type="match status" value="4"/>
</dbReference>
<dbReference type="PANTHER" id="PTHR47447">
    <property type="entry name" value="OS03G0856100 PROTEIN"/>
    <property type="match status" value="1"/>
</dbReference>
<evidence type="ECO:0000313" key="5">
    <source>
        <dbReference type="Proteomes" id="UP000186817"/>
    </source>
</evidence>
<dbReference type="Pfam" id="PF13812">
    <property type="entry name" value="PPR_3"/>
    <property type="match status" value="2"/>
</dbReference>
<dbReference type="GO" id="GO:0016757">
    <property type="term" value="F:glycosyltransferase activity"/>
    <property type="evidence" value="ECO:0007669"/>
    <property type="project" value="InterPro"/>
</dbReference>
<dbReference type="Gene3D" id="1.25.40.10">
    <property type="entry name" value="Tetratricopeptide repeat domain"/>
    <property type="match status" value="4"/>
</dbReference>
<feature type="transmembrane region" description="Helical" evidence="3">
    <location>
        <begin position="323"/>
        <end position="346"/>
    </location>
</feature>
<evidence type="ECO:0000256" key="3">
    <source>
        <dbReference type="SAM" id="Phobius"/>
    </source>
</evidence>
<evidence type="ECO:0000256" key="2">
    <source>
        <dbReference type="PROSITE-ProRule" id="PRU00708"/>
    </source>
</evidence>
<feature type="transmembrane region" description="Helical" evidence="3">
    <location>
        <begin position="353"/>
        <end position="376"/>
    </location>
</feature>
<dbReference type="SUPFAM" id="SSF53448">
    <property type="entry name" value="Nucleotide-diphospho-sugar transferases"/>
    <property type="match status" value="1"/>
</dbReference>
<dbReference type="Gene3D" id="3.90.550.10">
    <property type="entry name" value="Spore Coat Polysaccharide Biosynthesis Protein SpsA, Chain A"/>
    <property type="match status" value="1"/>
</dbReference>
<dbReference type="NCBIfam" id="TIGR00756">
    <property type="entry name" value="PPR"/>
    <property type="match status" value="1"/>
</dbReference>
<proteinExistence type="predicted"/>
<feature type="transmembrane region" description="Helical" evidence="3">
    <location>
        <begin position="270"/>
        <end position="288"/>
    </location>
</feature>
<dbReference type="InterPro" id="IPR002495">
    <property type="entry name" value="Glyco_trans_8"/>
</dbReference>
<feature type="repeat" description="PPR" evidence="2">
    <location>
        <begin position="874"/>
        <end position="908"/>
    </location>
</feature>